<evidence type="ECO:0000256" key="1">
    <source>
        <dbReference type="SAM" id="Coils"/>
    </source>
</evidence>
<sequence length="440" mass="46967">MPAAVLASPALFAEKAGMAAGETHRAIEAVFRIERARLIAALARMTRDVDRAEELAQEALLAALTEWPKSGVPDKPGAWLTATAKRRAIDGIRRGAMQDRKHAEIAHDLGGERDMSAEAVEAALDDPLGDELLGLIFAACHPVISPDARAALTLRLVGGLTALEIARAFLSNEAAIAARITRAKKAIAKAGVAFEVPRGAELTSRLGSVLEVIYLIFNEGYAATSGPSLVRPLLCAEAQRLGRIVAGLMPDEPEVWGLLALMEIQASRLTARAGPDGAFVPLTEQNRARWDQLLIRRGLNALARAEALGGAEGPYALQAALAACHARARRAEDTDWTRIAALYDLLGRVMPSPVVELNRAVAHSMAFGPEAGLRLVDGIADAALLRNYAPLPAARGDFLLRARRFEEAKAQFETAAELSANERERAFLLARATACAAADR</sequence>
<dbReference type="Pfam" id="PF04542">
    <property type="entry name" value="Sigma70_r2"/>
    <property type="match status" value="1"/>
</dbReference>
<dbReference type="PANTHER" id="PTHR47756:SF1">
    <property type="entry name" value="BLL0085 PROTEIN"/>
    <property type="match status" value="1"/>
</dbReference>
<evidence type="ECO:0000313" key="6">
    <source>
        <dbReference type="Proteomes" id="UP000058074"/>
    </source>
</evidence>
<dbReference type="GO" id="GO:0016987">
    <property type="term" value="F:sigma factor activity"/>
    <property type="evidence" value="ECO:0007669"/>
    <property type="project" value="InterPro"/>
</dbReference>
<dbReference type="InterPro" id="IPR046531">
    <property type="entry name" value="DUF6596"/>
</dbReference>
<organism evidence="5 6">
    <name type="scientific">Sphingopyxis macrogoltabida</name>
    <name type="common">Sphingomonas macrogoltabidus</name>
    <dbReference type="NCBI Taxonomy" id="33050"/>
    <lineage>
        <taxon>Bacteria</taxon>
        <taxon>Pseudomonadati</taxon>
        <taxon>Pseudomonadota</taxon>
        <taxon>Alphaproteobacteria</taxon>
        <taxon>Sphingomonadales</taxon>
        <taxon>Sphingomonadaceae</taxon>
        <taxon>Sphingopyxis</taxon>
    </lineage>
</organism>
<protein>
    <submittedName>
        <fullName evidence="5">RNA polymerase subunit sigma-24</fullName>
    </submittedName>
</protein>
<dbReference type="SUPFAM" id="SSF88659">
    <property type="entry name" value="Sigma3 and sigma4 domains of RNA polymerase sigma factors"/>
    <property type="match status" value="1"/>
</dbReference>
<evidence type="ECO:0000313" key="5">
    <source>
        <dbReference type="EMBL" id="ALH80977.1"/>
    </source>
</evidence>
<dbReference type="EMBL" id="CP012700">
    <property type="protein sequence ID" value="ALH80977.1"/>
    <property type="molecule type" value="Genomic_DNA"/>
</dbReference>
<gene>
    <name evidence="5" type="ORF">AN936_11550</name>
</gene>
<keyword evidence="1" id="KW-0175">Coiled coil</keyword>
<reference evidence="5 6" key="1">
    <citation type="journal article" date="2015" name="Genome Announc.">
        <title>Complete Genome Sequence of Polypropylene Glycol- and Polyethylene Glycol-Degrading Sphingopyxis macrogoltabida Strain EY-1.</title>
        <authorList>
            <person name="Ohtsubo Y."/>
            <person name="Nagata Y."/>
            <person name="Numata M."/>
            <person name="Tsuchikane K."/>
            <person name="Hosoyama A."/>
            <person name="Yamazoe A."/>
            <person name="Tsuda M."/>
            <person name="Fujita N."/>
            <person name="Kawai F."/>
        </authorList>
    </citation>
    <scope>NUCLEOTIDE SEQUENCE [LARGE SCALE GENOMIC DNA]</scope>
    <source>
        <strain evidence="5 6">EY-1</strain>
    </source>
</reference>
<evidence type="ECO:0000259" key="2">
    <source>
        <dbReference type="Pfam" id="PF04542"/>
    </source>
</evidence>
<evidence type="ECO:0000259" key="3">
    <source>
        <dbReference type="Pfam" id="PF08281"/>
    </source>
</evidence>
<feature type="coiled-coil region" evidence="1">
    <location>
        <begin position="35"/>
        <end position="62"/>
    </location>
</feature>
<dbReference type="InterPro" id="IPR007627">
    <property type="entry name" value="RNA_pol_sigma70_r2"/>
</dbReference>
<dbReference type="InterPro" id="IPR013325">
    <property type="entry name" value="RNA_pol_sigma_r2"/>
</dbReference>
<accession>A0A0N9UVQ7</accession>
<evidence type="ECO:0000259" key="4">
    <source>
        <dbReference type="Pfam" id="PF20239"/>
    </source>
</evidence>
<dbReference type="Gene3D" id="1.10.1740.10">
    <property type="match status" value="1"/>
</dbReference>
<dbReference type="Pfam" id="PF08281">
    <property type="entry name" value="Sigma70_r4_2"/>
    <property type="match status" value="1"/>
</dbReference>
<feature type="domain" description="RNA polymerase sigma factor 70 region 4 type 2" evidence="3">
    <location>
        <begin position="139"/>
        <end position="187"/>
    </location>
</feature>
<dbReference type="KEGG" id="smag:AN936_11550"/>
<dbReference type="PANTHER" id="PTHR47756">
    <property type="entry name" value="BLL6612 PROTEIN-RELATED"/>
    <property type="match status" value="1"/>
</dbReference>
<dbReference type="SUPFAM" id="SSF88946">
    <property type="entry name" value="Sigma2 domain of RNA polymerase sigma factors"/>
    <property type="match status" value="1"/>
</dbReference>
<name>A0A0N9UVQ7_SPHMC</name>
<dbReference type="PATRIC" id="fig|33050.5.peg.2390"/>
<feature type="domain" description="DUF6596" evidence="4">
    <location>
        <begin position="205"/>
        <end position="305"/>
    </location>
</feature>
<dbReference type="GO" id="GO:0006352">
    <property type="term" value="P:DNA-templated transcription initiation"/>
    <property type="evidence" value="ECO:0007669"/>
    <property type="project" value="InterPro"/>
</dbReference>
<dbReference type="AlphaFoldDB" id="A0A0N9UVQ7"/>
<feature type="domain" description="RNA polymerase sigma-70 region 2" evidence="2">
    <location>
        <begin position="35"/>
        <end position="94"/>
    </location>
</feature>
<dbReference type="Pfam" id="PF20239">
    <property type="entry name" value="DUF6596"/>
    <property type="match status" value="1"/>
</dbReference>
<dbReference type="InterPro" id="IPR013324">
    <property type="entry name" value="RNA_pol_sigma_r3/r4-like"/>
</dbReference>
<dbReference type="Proteomes" id="UP000058074">
    <property type="component" value="Chromosome"/>
</dbReference>
<proteinExistence type="predicted"/>
<dbReference type="InterPro" id="IPR013249">
    <property type="entry name" value="RNA_pol_sigma70_r4_t2"/>
</dbReference>
<dbReference type="GO" id="GO:0003677">
    <property type="term" value="F:DNA binding"/>
    <property type="evidence" value="ECO:0007669"/>
    <property type="project" value="InterPro"/>
</dbReference>